<dbReference type="EMBL" id="BFEA01000404">
    <property type="protein sequence ID" value="GBG82350.1"/>
    <property type="molecule type" value="Genomic_DNA"/>
</dbReference>
<comment type="caution">
    <text evidence="2">The sequence shown here is derived from an EMBL/GenBank/DDBJ whole genome shotgun (WGS) entry which is preliminary data.</text>
</comment>
<dbReference type="Gramene" id="GBG82350">
    <property type="protein sequence ID" value="GBG82350"/>
    <property type="gene ID" value="CBR_g34634"/>
</dbReference>
<dbReference type="AlphaFoldDB" id="A0A388LJ40"/>
<feature type="region of interest" description="Disordered" evidence="1">
    <location>
        <begin position="743"/>
        <end position="812"/>
    </location>
</feature>
<organism evidence="2 3">
    <name type="scientific">Chara braunii</name>
    <name type="common">Braun's stonewort</name>
    <dbReference type="NCBI Taxonomy" id="69332"/>
    <lineage>
        <taxon>Eukaryota</taxon>
        <taxon>Viridiplantae</taxon>
        <taxon>Streptophyta</taxon>
        <taxon>Charophyceae</taxon>
        <taxon>Charales</taxon>
        <taxon>Characeae</taxon>
        <taxon>Chara</taxon>
    </lineage>
</organism>
<evidence type="ECO:0000256" key="1">
    <source>
        <dbReference type="SAM" id="MobiDB-lite"/>
    </source>
</evidence>
<keyword evidence="3" id="KW-1185">Reference proteome</keyword>
<feature type="compositionally biased region" description="Acidic residues" evidence="1">
    <location>
        <begin position="782"/>
        <end position="793"/>
    </location>
</feature>
<protein>
    <submittedName>
        <fullName evidence="2">Uncharacterized protein</fullName>
    </submittedName>
</protein>
<feature type="compositionally biased region" description="Low complexity" evidence="1">
    <location>
        <begin position="194"/>
        <end position="207"/>
    </location>
</feature>
<accession>A0A388LJ40</accession>
<evidence type="ECO:0000313" key="3">
    <source>
        <dbReference type="Proteomes" id="UP000265515"/>
    </source>
</evidence>
<sequence length="812" mass="92614">MRSTIMANGEGCIKARTLLQRFRESPHVRVDSDVEDGAYSLKGVVKCICSEGMCEEGDVDMTMQQTGRTYTPANLGKLLGIVAQNGGMLVDGSKEELKSGAAKILVLSRMKDITQTPPQDFQDVPVIVADGVEYILLDQLTATREQLVCCDIFNAFTMEKEQRDHGFEEVNLPSCCAEYTDSAEEENEEEDEGASSSDVEVSGSNVSNDEEDEEHDVYYDLKGAGGQVTTRWTHAILRLTRAFPDPHKVLRVVMKGATPDGALQSFMSLRTFNSHRVRACPAMADERTHGQEMGVVHDVRASSIGAVNLVSDESEDVGAPENVDGEGRTFEEQQPQPVESFDSSRKLAALVFSARGGVENYRIMDEPRTIEAGVQQADEQVTMMGRMYYLTNSLLQVQANDERGMVKADEIVIGNDYEFDEENEGEFEQEEISEEFREEEYDGFYLEMGLLEVAICSSGTRGCRRDVSYVGGIARLMQDLENNLTLEELLDLRARQIRATEERMHETTMNVAESRGKDKERWDKLPRVRLEPLQVGETVLLYDSSLEMQWSRKQDKRWLRPFRVKKQGLNGAYELEEMDGTPEKYWVSGSRLKKFQIRGEERMGDREKITNATGAEMYKRRIEGVVAGCTRWRECKLRLWKDMGDFPRDDVEDDLRFDETNLEDFIDNLQLTAERGEWNEEEKKKQLIARSERSEKEEVKRTVEGSRTWKRITAELWMTYTQARQDQTRKERLQERGLWIGREMVEPQGKGAEDEEEDNVPLKRLKNKTRVSPKSSCKGSDQAEEDEQKEEEAAEGRKRRMGASVIPRKRKL</sequence>
<reference evidence="2 3" key="1">
    <citation type="journal article" date="2018" name="Cell">
        <title>The Chara Genome: Secondary Complexity and Implications for Plant Terrestrialization.</title>
        <authorList>
            <person name="Nishiyama T."/>
            <person name="Sakayama H."/>
            <person name="Vries J.D."/>
            <person name="Buschmann H."/>
            <person name="Saint-Marcoux D."/>
            <person name="Ullrich K.K."/>
            <person name="Haas F.B."/>
            <person name="Vanderstraeten L."/>
            <person name="Becker D."/>
            <person name="Lang D."/>
            <person name="Vosolsobe S."/>
            <person name="Rombauts S."/>
            <person name="Wilhelmsson P.K.I."/>
            <person name="Janitza P."/>
            <person name="Kern R."/>
            <person name="Heyl A."/>
            <person name="Rumpler F."/>
            <person name="Villalobos L.I.A.C."/>
            <person name="Clay J.M."/>
            <person name="Skokan R."/>
            <person name="Toyoda A."/>
            <person name="Suzuki Y."/>
            <person name="Kagoshima H."/>
            <person name="Schijlen E."/>
            <person name="Tajeshwar N."/>
            <person name="Catarino B."/>
            <person name="Hetherington A.J."/>
            <person name="Saltykova A."/>
            <person name="Bonnot C."/>
            <person name="Breuninger H."/>
            <person name="Symeonidi A."/>
            <person name="Radhakrishnan G.V."/>
            <person name="Van Nieuwerburgh F."/>
            <person name="Deforce D."/>
            <person name="Chang C."/>
            <person name="Karol K.G."/>
            <person name="Hedrich R."/>
            <person name="Ulvskov P."/>
            <person name="Glockner G."/>
            <person name="Delwiche C.F."/>
            <person name="Petrasek J."/>
            <person name="Van de Peer Y."/>
            <person name="Friml J."/>
            <person name="Beilby M."/>
            <person name="Dolan L."/>
            <person name="Kohara Y."/>
            <person name="Sugano S."/>
            <person name="Fujiyama A."/>
            <person name="Delaux P.-M."/>
            <person name="Quint M."/>
            <person name="TheiBen G."/>
            <person name="Hagemann M."/>
            <person name="Harholt J."/>
            <person name="Dunand C."/>
            <person name="Zachgo S."/>
            <person name="Langdale J."/>
            <person name="Maumus F."/>
            <person name="Straeten D.V.D."/>
            <person name="Gould S.B."/>
            <person name="Rensing S.A."/>
        </authorList>
    </citation>
    <scope>NUCLEOTIDE SEQUENCE [LARGE SCALE GENOMIC DNA]</scope>
    <source>
        <strain evidence="2 3">S276</strain>
    </source>
</reference>
<gene>
    <name evidence="2" type="ORF">CBR_g34634</name>
</gene>
<feature type="compositionally biased region" description="Basic residues" evidence="1">
    <location>
        <begin position="797"/>
        <end position="812"/>
    </location>
</feature>
<dbReference type="OrthoDB" id="2732387at2759"/>
<feature type="region of interest" description="Disordered" evidence="1">
    <location>
        <begin position="313"/>
        <end position="339"/>
    </location>
</feature>
<proteinExistence type="predicted"/>
<feature type="compositionally biased region" description="Acidic residues" evidence="1">
    <location>
        <begin position="181"/>
        <end position="193"/>
    </location>
</feature>
<dbReference type="Proteomes" id="UP000265515">
    <property type="component" value="Unassembled WGS sequence"/>
</dbReference>
<name>A0A388LJ40_CHABU</name>
<dbReference type="STRING" id="69332.A0A388LJ40"/>
<feature type="region of interest" description="Disordered" evidence="1">
    <location>
        <begin position="179"/>
        <end position="213"/>
    </location>
</feature>
<evidence type="ECO:0000313" key="2">
    <source>
        <dbReference type="EMBL" id="GBG82350.1"/>
    </source>
</evidence>